<dbReference type="AlphaFoldDB" id="A0A517SPV4"/>
<dbReference type="InterPro" id="IPR051012">
    <property type="entry name" value="CellSynth/LPSAsmb/PSIAsmb"/>
</dbReference>
<keyword evidence="1" id="KW-0677">Repeat</keyword>
<evidence type="ECO:0000256" key="2">
    <source>
        <dbReference type="ARBA" id="ARBA00022803"/>
    </source>
</evidence>
<dbReference type="EMBL" id="CP036272">
    <property type="protein sequence ID" value="QDT58152.1"/>
    <property type="molecule type" value="Genomic_DNA"/>
</dbReference>
<evidence type="ECO:0000313" key="6">
    <source>
        <dbReference type="Proteomes" id="UP000315003"/>
    </source>
</evidence>
<name>A0A517SPV4_9BACT</name>
<keyword evidence="4" id="KW-1133">Transmembrane helix</keyword>
<accession>A0A517SPV4</accession>
<keyword evidence="6" id="KW-1185">Reference proteome</keyword>
<dbReference type="SMART" id="SM00028">
    <property type="entry name" value="TPR"/>
    <property type="match status" value="3"/>
</dbReference>
<keyword evidence="4" id="KW-0472">Membrane</keyword>
<organism evidence="5 6">
    <name type="scientific">Stieleria bergensis</name>
    <dbReference type="NCBI Taxonomy" id="2528025"/>
    <lineage>
        <taxon>Bacteria</taxon>
        <taxon>Pseudomonadati</taxon>
        <taxon>Planctomycetota</taxon>
        <taxon>Planctomycetia</taxon>
        <taxon>Pirellulales</taxon>
        <taxon>Pirellulaceae</taxon>
        <taxon>Stieleria</taxon>
    </lineage>
</organism>
<feature type="repeat" description="TPR" evidence="3">
    <location>
        <begin position="851"/>
        <end position="884"/>
    </location>
</feature>
<gene>
    <name evidence="5" type="ORF">SV7mr_06410</name>
</gene>
<feature type="transmembrane region" description="Helical" evidence="4">
    <location>
        <begin position="20"/>
        <end position="39"/>
    </location>
</feature>
<proteinExistence type="predicted"/>
<evidence type="ECO:0000313" key="5">
    <source>
        <dbReference type="EMBL" id="QDT58152.1"/>
    </source>
</evidence>
<reference evidence="5 6" key="1">
    <citation type="submission" date="2019-02" db="EMBL/GenBank/DDBJ databases">
        <title>Deep-cultivation of Planctomycetes and their phenomic and genomic characterization uncovers novel biology.</title>
        <authorList>
            <person name="Wiegand S."/>
            <person name="Jogler M."/>
            <person name="Boedeker C."/>
            <person name="Pinto D."/>
            <person name="Vollmers J."/>
            <person name="Rivas-Marin E."/>
            <person name="Kohn T."/>
            <person name="Peeters S.H."/>
            <person name="Heuer A."/>
            <person name="Rast P."/>
            <person name="Oberbeckmann S."/>
            <person name="Bunk B."/>
            <person name="Jeske O."/>
            <person name="Meyerdierks A."/>
            <person name="Storesund J.E."/>
            <person name="Kallscheuer N."/>
            <person name="Luecker S."/>
            <person name="Lage O.M."/>
            <person name="Pohl T."/>
            <person name="Merkel B.J."/>
            <person name="Hornburger P."/>
            <person name="Mueller R.-W."/>
            <person name="Bruemmer F."/>
            <person name="Labrenz M."/>
            <person name="Spormann A.M."/>
            <person name="Op den Camp H."/>
            <person name="Overmann J."/>
            <person name="Amann R."/>
            <person name="Jetten M.S.M."/>
            <person name="Mascher T."/>
            <person name="Medema M.H."/>
            <person name="Devos D.P."/>
            <person name="Kaster A.-K."/>
            <person name="Ovreas L."/>
            <person name="Rohde M."/>
            <person name="Galperin M.Y."/>
            <person name="Jogler C."/>
        </authorList>
    </citation>
    <scope>NUCLEOTIDE SEQUENCE [LARGE SCALE GENOMIC DNA]</scope>
    <source>
        <strain evidence="5 6">SV_7m_r</strain>
    </source>
</reference>
<dbReference type="Gene3D" id="1.25.40.10">
    <property type="entry name" value="Tetratricopeptide repeat domain"/>
    <property type="match status" value="2"/>
</dbReference>
<evidence type="ECO:0000256" key="4">
    <source>
        <dbReference type="SAM" id="Phobius"/>
    </source>
</evidence>
<dbReference type="PANTHER" id="PTHR45586:SF1">
    <property type="entry name" value="LIPOPOLYSACCHARIDE ASSEMBLY PROTEIN B"/>
    <property type="match status" value="1"/>
</dbReference>
<protein>
    <submittedName>
        <fullName evidence="5">Tetratricopeptide repeat protein</fullName>
    </submittedName>
</protein>
<sequence>MTDFTRLHCPQHTGVGRKPLLGLLFGGVQPIALIAVMIASSGMVSSSLRSHAGEPAQRFMGQLRNTGYFNTALTYLDRLGDYPGVDPDFVSAKELERANIFFDMAVAARSSAPRNEALANAETALSEFLGKGDHPRQSEARLQLGKLQMLRASQLLAGEPSAEDKVSARESYLNSAKTYDSVVASLRPKLEAMRGANINTQQEPEKARLREQYRFEYMNSQYLAADALKLAAKTFDDPAKEGKAQLDDALARFENVNKKYGMYPVGANAHVPMGEVYELMGDSGKAVDQYLKMLEEAEVDALRESKYLASAGISRMKLQEDPKKYQEAIDRVSGFIRGIRLNERGLPAVQKFRVDVAKAYIAKSKDESLKKGEISRAKSQARELLRDASSVPGPHIDDAKAMLADLGIETEAEALPSAEPPENFDDGLAKAETIFTTIDGLQDAVKLMKEQDAEGNKQQITDLEKKIGDSYVVAIENLRMALSMIRTDTDVQSINKARHLLSYGLFQVKRYRDAVVVGSFLSRAAPGTDVGLKGGLMALQSIQNLLGEVPSDSNAGLLKQLETLGNYLAKTWPDDPNALRAQGLQVQLMLEKDDFPAAEALVMNMDAGNERGRFKRLLGMLYWNESIGKRRDGDAEAADKLIEKSKAMLTEGLAEYKSSLQPAQVVQAGSTLARLLVMRKDYNKALEVLDNETYGPLTLLEGMDEQDPAAAGNIYMAVFKSLVGKMLADPDPSQYLDRMESTMEKLQEVYNAPESQARLASTYRSIAQDFSEQLDAASAARKATLVTVFRTLLDRVRKATSNPATLRWAGETQLNLGVSLMGPGEMVATGEAAKLIGQASEALKGMDDQSVATRYQLGRAYRLTGKWKDALDTYDEILKEKPSTLEVQIEAARTYYGWGMDLKKTNPKFAAGAFTASLGQTNKKRESVWGWQKISQRTSQQMSQSETLEKAFYDSRYHVFACLYQMGVCRKSTKEIKQAKDLILNLASRRPELGGPQQKAKYDALLKACQKELKEQPVGLPK</sequence>
<dbReference type="PANTHER" id="PTHR45586">
    <property type="entry name" value="TPR REPEAT-CONTAINING PROTEIN PA4667"/>
    <property type="match status" value="1"/>
</dbReference>
<dbReference type="SUPFAM" id="SSF48452">
    <property type="entry name" value="TPR-like"/>
    <property type="match status" value="1"/>
</dbReference>
<dbReference type="PROSITE" id="PS50005">
    <property type="entry name" value="TPR"/>
    <property type="match status" value="1"/>
</dbReference>
<keyword evidence="2 3" id="KW-0802">TPR repeat</keyword>
<dbReference type="InterPro" id="IPR019734">
    <property type="entry name" value="TPR_rpt"/>
</dbReference>
<keyword evidence="4" id="KW-0812">Transmembrane</keyword>
<evidence type="ECO:0000256" key="1">
    <source>
        <dbReference type="ARBA" id="ARBA00022737"/>
    </source>
</evidence>
<dbReference type="Proteomes" id="UP000315003">
    <property type="component" value="Chromosome"/>
</dbReference>
<dbReference type="InterPro" id="IPR011990">
    <property type="entry name" value="TPR-like_helical_dom_sf"/>
</dbReference>
<evidence type="ECO:0000256" key="3">
    <source>
        <dbReference type="PROSITE-ProRule" id="PRU00339"/>
    </source>
</evidence>
<dbReference type="OrthoDB" id="224351at2"/>